<evidence type="ECO:0000256" key="4">
    <source>
        <dbReference type="ARBA" id="ARBA00022807"/>
    </source>
</evidence>
<feature type="region of interest" description="Disordered" evidence="7">
    <location>
        <begin position="72"/>
        <end position="100"/>
    </location>
</feature>
<evidence type="ECO:0000259" key="8">
    <source>
        <dbReference type="PROSITE" id="PS50203"/>
    </source>
</evidence>
<keyword evidence="10" id="KW-1185">Reference proteome</keyword>
<dbReference type="InterPro" id="IPR022684">
    <property type="entry name" value="Calpain_cysteine_protease"/>
</dbReference>
<proteinExistence type="inferred from homology"/>
<dbReference type="Pfam" id="PF01067">
    <property type="entry name" value="Calpain_III"/>
    <property type="match status" value="1"/>
</dbReference>
<dbReference type="InterPro" id="IPR036213">
    <property type="entry name" value="Calpain_III_sf"/>
</dbReference>
<feature type="domain" description="Calpain catalytic" evidence="8">
    <location>
        <begin position="117"/>
        <end position="444"/>
    </location>
</feature>
<dbReference type="FunCoup" id="A0A0E1RZ13">
    <property type="interactions" value="24"/>
</dbReference>
<dbReference type="Pfam" id="PF25435">
    <property type="entry name" value="PalB_C"/>
    <property type="match status" value="1"/>
</dbReference>
<dbReference type="InterPro" id="IPR036181">
    <property type="entry name" value="MIT_dom_sf"/>
</dbReference>
<protein>
    <submittedName>
        <fullName evidence="9">Cysteine protease PalB</fullName>
    </submittedName>
</protein>
<evidence type="ECO:0000256" key="7">
    <source>
        <dbReference type="SAM" id="MobiDB-lite"/>
    </source>
</evidence>
<dbReference type="InterPro" id="IPR001300">
    <property type="entry name" value="Peptidase_C2_calpain_cat"/>
</dbReference>
<dbReference type="InterPro" id="IPR038765">
    <property type="entry name" value="Papain-like_cys_pep_sf"/>
</dbReference>
<dbReference type="InterPro" id="IPR022682">
    <property type="entry name" value="Calpain_domain_III"/>
</dbReference>
<dbReference type="OMA" id="GDYRRGC"/>
<dbReference type="KEGG" id="cim:CIMG_04818"/>
<dbReference type="Gene3D" id="1.20.58.80">
    <property type="entry name" value="Phosphotransferase system, lactose/cellobiose-type IIA subunit"/>
    <property type="match status" value="1"/>
</dbReference>
<feature type="compositionally biased region" description="Basic and acidic residues" evidence="7">
    <location>
        <begin position="1"/>
        <end position="18"/>
    </location>
</feature>
<dbReference type="InParanoid" id="A0A0E1RZ13"/>
<feature type="region of interest" description="Disordered" evidence="7">
    <location>
        <begin position="1"/>
        <end position="24"/>
    </location>
</feature>
<comment type="similarity">
    <text evidence="1">Belongs to the peptidase C2 family. PalB/RIM13 subfamily.</text>
</comment>
<sequence length="862" mass="95916">MTRLREFKSKALQAERDVSTSTTHTEALEAAIRAAENYMHALRLASDPREKKALDAKCKEYITQAEHLKHLKEGGGVQSNASASARAEVRQRREPVSTRTLSNREQIILLENSKLNGFVFPPWSAQPGPEEFELDEEDELFTDCSELGLSASQQQMFDGWKRPSEIFTEARKEDRDILMMSKNPMDLVQDVTTDCSVVASLCAGVSQDVRGYPQLAQTIKMYPCDKDTSIPQLSPSGKYIFRMHFNGCYRKVVIDDRLPSSKTSRSLFVVDRNSPTVIWPALVEKAYLKVRGGYDFPGSNSGTDMWILTGWIPEQIFLHHDEVTCDQIWDRLFNSFLAADVLLTIGTGKLTSREEREVGLISSHDYAILDMRESNGKRQFLIKNPWAGGAKWKGVSGASAVSALQEIEFEFSSPQRSPLSPGTFWMDCDEVFQNFENLYLNWNPRLFRYRQDIHFRWNLSSAPPVPGCFTENPQFAITSKSGGKLWLLLNKHFKSGETSDAVNQLLDPEVDEPGFISIYVFNKRGQRVYLSDGAIHRSPYVDSPNTLVRLDMPPNTTFTAVVAEQSLHRSIQSFSLSGFSTGPLSVCPATEKYAHVRKVQAAWTLSTAGGNAESERYPLNPQFKLKVSEKCDVAVLLETDNGDLATHVKIFWSKGERVAEVRLRDIVCDSGDYRRGFALAEADAMTKGTYTIVCSTFAPDQLGKFTLRVSSTHPCEVKPLPREGAGRLLMSSGLGVLSPGTDRILAPITVSRLSRLKLVARRKGSWIGHRTVAPSPILMTLELGQGPYKEILAASGDGDFSDLVTGARIESVDLQPELGLRGGVWLVVERVGGPGGQVEDHIEVEILSEERVEIGRWGVGDG</sequence>
<dbReference type="AlphaFoldDB" id="A0A0E1RZ13"/>
<dbReference type="RefSeq" id="XP_001245377.1">
    <property type="nucleotide sequence ID" value="XM_001245376.2"/>
</dbReference>
<dbReference type="EMBL" id="GG704914">
    <property type="protein sequence ID" value="EAS33794.1"/>
    <property type="molecule type" value="Genomic_DNA"/>
</dbReference>
<feature type="active site" evidence="5 6">
    <location>
        <position position="364"/>
    </location>
</feature>
<keyword evidence="4 6" id="KW-0788">Thiol protease</keyword>
<dbReference type="Proteomes" id="UP000001261">
    <property type="component" value="Unassembled WGS sequence"/>
</dbReference>
<evidence type="ECO:0000256" key="1">
    <source>
        <dbReference type="ARBA" id="ARBA00010193"/>
    </source>
</evidence>
<reference evidence="10" key="1">
    <citation type="journal article" date="2009" name="Genome Res.">
        <title>Comparative genomic analyses of the human fungal pathogens Coccidioides and their relatives.</title>
        <authorList>
            <person name="Sharpton T.J."/>
            <person name="Stajich J.E."/>
            <person name="Rounsley S.D."/>
            <person name="Gardner M.J."/>
            <person name="Wortman J.R."/>
            <person name="Jordar V.S."/>
            <person name="Maiti R."/>
            <person name="Kodira C.D."/>
            <person name="Neafsey D.E."/>
            <person name="Zeng Q."/>
            <person name="Hung C.-Y."/>
            <person name="McMahan C."/>
            <person name="Muszewska A."/>
            <person name="Grynberg M."/>
            <person name="Mandel M.A."/>
            <person name="Kellner E.M."/>
            <person name="Barker B.M."/>
            <person name="Galgiani J.N."/>
            <person name="Orbach M.J."/>
            <person name="Kirkland T.N."/>
            <person name="Cole G.T."/>
            <person name="Henn M.R."/>
            <person name="Birren B.W."/>
            <person name="Taylor J.W."/>
        </authorList>
    </citation>
    <scope>NUCLEOTIDE SEQUENCE [LARGE SCALE GENOMIC DNA]</scope>
    <source>
        <strain evidence="10">RS</strain>
    </source>
</reference>
<dbReference type="SUPFAM" id="SSF54001">
    <property type="entry name" value="Cysteine proteinases"/>
    <property type="match status" value="1"/>
</dbReference>
<dbReference type="PANTHER" id="PTHR46143:SF1">
    <property type="entry name" value="CALPAIN-7"/>
    <property type="match status" value="1"/>
</dbReference>
<dbReference type="SMART" id="SM00720">
    <property type="entry name" value="calpain_III"/>
    <property type="match status" value="1"/>
</dbReference>
<feature type="compositionally biased region" description="Basic and acidic residues" evidence="7">
    <location>
        <begin position="87"/>
        <end position="96"/>
    </location>
</feature>
<dbReference type="InterPro" id="IPR051297">
    <property type="entry name" value="PalB/RIM13"/>
</dbReference>
<dbReference type="CDD" id="cd00044">
    <property type="entry name" value="CysPc"/>
    <property type="match status" value="1"/>
</dbReference>
<evidence type="ECO:0000313" key="10">
    <source>
        <dbReference type="Proteomes" id="UP000001261"/>
    </source>
</evidence>
<dbReference type="PROSITE" id="PS50203">
    <property type="entry name" value="CALPAIN_CAT"/>
    <property type="match status" value="1"/>
</dbReference>
<evidence type="ECO:0000256" key="5">
    <source>
        <dbReference type="PIRSR" id="PIRSR622684-1"/>
    </source>
</evidence>
<dbReference type="SUPFAM" id="SSF49758">
    <property type="entry name" value="Calpain large subunit, middle domain (domain III)"/>
    <property type="match status" value="2"/>
</dbReference>
<gene>
    <name evidence="9" type="ORF">CIMG_04818</name>
</gene>
<accession>A0A0E1RZ13</accession>
<dbReference type="VEuPathDB" id="FungiDB:CIMG_04818"/>
<feature type="active site" evidence="5 6">
    <location>
        <position position="195"/>
    </location>
</feature>
<dbReference type="GO" id="GO:0006508">
    <property type="term" value="P:proteolysis"/>
    <property type="evidence" value="ECO:0007669"/>
    <property type="project" value="UniProtKB-KW"/>
</dbReference>
<dbReference type="GO" id="GO:0004198">
    <property type="term" value="F:calcium-dependent cysteine-type endopeptidase activity"/>
    <property type="evidence" value="ECO:0007669"/>
    <property type="project" value="InterPro"/>
</dbReference>
<dbReference type="Pfam" id="PF00648">
    <property type="entry name" value="Peptidase_C2"/>
    <property type="match status" value="1"/>
</dbReference>
<organism evidence="9 10">
    <name type="scientific">Coccidioides immitis (strain RS)</name>
    <name type="common">Valley fever fungus</name>
    <dbReference type="NCBI Taxonomy" id="246410"/>
    <lineage>
        <taxon>Eukaryota</taxon>
        <taxon>Fungi</taxon>
        <taxon>Dikarya</taxon>
        <taxon>Ascomycota</taxon>
        <taxon>Pezizomycotina</taxon>
        <taxon>Eurotiomycetes</taxon>
        <taxon>Eurotiomycetidae</taxon>
        <taxon>Onygenales</taxon>
        <taxon>Onygenaceae</taxon>
        <taxon>Coccidioides</taxon>
    </lineage>
</organism>
<evidence type="ECO:0000313" key="9">
    <source>
        <dbReference type="EMBL" id="EAS33794.1"/>
    </source>
</evidence>
<reference evidence="10" key="2">
    <citation type="journal article" date="2010" name="Genome Res.">
        <title>Population genomic sequencing of Coccidioides fungi reveals recent hybridization and transposon control.</title>
        <authorList>
            <person name="Neafsey D.E."/>
            <person name="Barker B.M."/>
            <person name="Sharpton T.J."/>
            <person name="Stajich J.E."/>
            <person name="Park D.J."/>
            <person name="Whiston E."/>
            <person name="Hung C.-Y."/>
            <person name="McMahan C."/>
            <person name="White J."/>
            <person name="Sykes S."/>
            <person name="Heiman D."/>
            <person name="Young S."/>
            <person name="Zeng Q."/>
            <person name="Abouelleil A."/>
            <person name="Aftuck L."/>
            <person name="Bessette D."/>
            <person name="Brown A."/>
            <person name="FitzGerald M."/>
            <person name="Lui A."/>
            <person name="Macdonald J.P."/>
            <person name="Priest M."/>
            <person name="Orbach M.J."/>
            <person name="Galgiani J.N."/>
            <person name="Kirkland T.N."/>
            <person name="Cole G.T."/>
            <person name="Birren B.W."/>
            <person name="Henn M.R."/>
            <person name="Taylor J.W."/>
            <person name="Rounsley S.D."/>
        </authorList>
    </citation>
    <scope>GENOME REANNOTATION</scope>
    <source>
        <strain evidence="10">RS</strain>
    </source>
</reference>
<dbReference type="STRING" id="246410.A0A0E1RZ13"/>
<dbReference type="PRINTS" id="PR00704">
    <property type="entry name" value="CALPAIN"/>
</dbReference>
<dbReference type="SUPFAM" id="SSF116846">
    <property type="entry name" value="MIT domain"/>
    <property type="match status" value="1"/>
</dbReference>
<dbReference type="MEROPS" id="C02.008"/>
<dbReference type="Gene3D" id="3.90.70.10">
    <property type="entry name" value="Cysteine proteinases"/>
    <property type="match status" value="1"/>
</dbReference>
<name>A0A0E1RZ13_COCIM</name>
<feature type="active site" evidence="5 6">
    <location>
        <position position="384"/>
    </location>
</feature>
<evidence type="ECO:0000256" key="6">
    <source>
        <dbReference type="PROSITE-ProRule" id="PRU00239"/>
    </source>
</evidence>
<dbReference type="OrthoDB" id="167576at2759"/>
<dbReference type="PANTHER" id="PTHR46143">
    <property type="entry name" value="CALPAIN-7"/>
    <property type="match status" value="1"/>
</dbReference>
<dbReference type="GeneID" id="4564266"/>
<dbReference type="InterPro" id="IPR022683">
    <property type="entry name" value="Calpain_III"/>
</dbReference>
<dbReference type="SMART" id="SM00230">
    <property type="entry name" value="CysPc"/>
    <property type="match status" value="1"/>
</dbReference>
<evidence type="ECO:0000256" key="2">
    <source>
        <dbReference type="ARBA" id="ARBA00022670"/>
    </source>
</evidence>
<keyword evidence="2 6" id="KW-0645">Protease</keyword>
<dbReference type="Gene3D" id="2.60.120.380">
    <property type="match status" value="1"/>
</dbReference>
<evidence type="ECO:0000256" key="3">
    <source>
        <dbReference type="ARBA" id="ARBA00022801"/>
    </source>
</evidence>
<keyword evidence="3 6" id="KW-0378">Hydrolase</keyword>